<feature type="domain" description="DUF6888" evidence="1">
    <location>
        <begin position="27"/>
        <end position="80"/>
    </location>
</feature>
<reference evidence="2 3" key="1">
    <citation type="submission" date="2017-06" db="EMBL/GenBank/DDBJ databases">
        <title>Genome sequencing of cyanobaciteial culture collection at National Institute for Environmental Studies (NIES).</title>
        <authorList>
            <person name="Hirose Y."/>
            <person name="Shimura Y."/>
            <person name="Fujisawa T."/>
            <person name="Nakamura Y."/>
            <person name="Kawachi M."/>
        </authorList>
    </citation>
    <scope>NUCLEOTIDE SEQUENCE [LARGE SCALE GENOMIC DNA]</scope>
    <source>
        <strain evidence="2 3">NIES-4072</strain>
    </source>
</reference>
<sequence>MQPLSIVCCLKKCDRNSHTIKYEVKLEPTPEQLRSFYRMSVRMSNLLRPINLVRMDERTKRIVMLVGDTIEIEIYPNGEVVTK</sequence>
<dbReference type="InterPro" id="IPR054181">
    <property type="entry name" value="DUF6888"/>
</dbReference>
<dbReference type="Proteomes" id="UP000245124">
    <property type="component" value="Unassembled WGS sequence"/>
</dbReference>
<evidence type="ECO:0000313" key="3">
    <source>
        <dbReference type="Proteomes" id="UP000245124"/>
    </source>
</evidence>
<dbReference type="EMBL" id="BDUD01000001">
    <property type="protein sequence ID" value="GBG20549.1"/>
    <property type="molecule type" value="Genomic_DNA"/>
</dbReference>
<name>A0A2R5FR82_NOSCO</name>
<evidence type="ECO:0000313" key="2">
    <source>
        <dbReference type="EMBL" id="GBG20549.1"/>
    </source>
</evidence>
<keyword evidence="3" id="KW-1185">Reference proteome</keyword>
<comment type="caution">
    <text evidence="2">The sequence shown here is derived from an EMBL/GenBank/DDBJ whole genome shotgun (WGS) entry which is preliminary data.</text>
</comment>
<proteinExistence type="predicted"/>
<organism evidence="2 3">
    <name type="scientific">Nostoc commune NIES-4072</name>
    <dbReference type="NCBI Taxonomy" id="2005467"/>
    <lineage>
        <taxon>Bacteria</taxon>
        <taxon>Bacillati</taxon>
        <taxon>Cyanobacteriota</taxon>
        <taxon>Cyanophyceae</taxon>
        <taxon>Nostocales</taxon>
        <taxon>Nostocaceae</taxon>
        <taxon>Nostoc</taxon>
    </lineage>
</organism>
<gene>
    <name evidence="2" type="ORF">NIES4072_42300</name>
</gene>
<accession>A0A2R5FR82</accession>
<protein>
    <recommendedName>
        <fullName evidence="1">DUF6888 domain-containing protein</fullName>
    </recommendedName>
</protein>
<dbReference type="RefSeq" id="WP_109010528.1">
    <property type="nucleotide sequence ID" value="NZ_BDUD01000001.1"/>
</dbReference>
<dbReference type="OrthoDB" id="490850at2"/>
<evidence type="ECO:0000259" key="1">
    <source>
        <dbReference type="Pfam" id="PF21828"/>
    </source>
</evidence>
<dbReference type="Pfam" id="PF21828">
    <property type="entry name" value="DUF6888"/>
    <property type="match status" value="1"/>
</dbReference>
<dbReference type="AlphaFoldDB" id="A0A2R5FR82"/>